<dbReference type="InterPro" id="IPR007667">
    <property type="entry name" value="Hypoxia_induced_domain"/>
</dbReference>
<dbReference type="Gene3D" id="6.10.140.1320">
    <property type="match status" value="1"/>
</dbReference>
<gene>
    <name evidence="6" type="ORF">C7441_10461</name>
</gene>
<dbReference type="RefSeq" id="WP_019172227.1">
    <property type="nucleotide sequence ID" value="NZ_QGGG01000004.1"/>
</dbReference>
<dbReference type="NCBIfam" id="NF033233">
    <property type="entry name" value="twin_helix"/>
    <property type="match status" value="1"/>
</dbReference>
<keyword evidence="3 4" id="KW-0472">Membrane</keyword>
<dbReference type="PROSITE" id="PS51503">
    <property type="entry name" value="HIG1"/>
    <property type="match status" value="1"/>
</dbReference>
<dbReference type="OrthoDB" id="7951376at2"/>
<proteinExistence type="predicted"/>
<organism evidence="6 7">
    <name type="scientific">Pseudaminobacter salicylatoxidans</name>
    <dbReference type="NCBI Taxonomy" id="93369"/>
    <lineage>
        <taxon>Bacteria</taxon>
        <taxon>Pseudomonadati</taxon>
        <taxon>Pseudomonadota</taxon>
        <taxon>Alphaproteobacteria</taxon>
        <taxon>Hyphomicrobiales</taxon>
        <taxon>Phyllobacteriaceae</taxon>
        <taxon>Pseudaminobacter</taxon>
    </lineage>
</organism>
<evidence type="ECO:0000259" key="5">
    <source>
        <dbReference type="PROSITE" id="PS51503"/>
    </source>
</evidence>
<feature type="domain" description="HIG1" evidence="5">
    <location>
        <begin position="1"/>
        <end position="65"/>
    </location>
</feature>
<name>A0A316C4X0_PSESE</name>
<dbReference type="AlphaFoldDB" id="A0A316C4X0"/>
<keyword evidence="7" id="KW-1185">Reference proteome</keyword>
<keyword evidence="2 4" id="KW-1133">Transmembrane helix</keyword>
<comment type="caution">
    <text evidence="6">The sequence shown here is derived from an EMBL/GenBank/DDBJ whole genome shotgun (WGS) entry which is preliminary data.</text>
</comment>
<feature type="transmembrane region" description="Helical" evidence="4">
    <location>
        <begin position="6"/>
        <end position="24"/>
    </location>
</feature>
<reference evidence="6 7" key="1">
    <citation type="submission" date="2018-05" db="EMBL/GenBank/DDBJ databases">
        <title>Genomic Encyclopedia of Type Strains, Phase IV (KMG-IV): sequencing the most valuable type-strain genomes for metagenomic binning, comparative biology and taxonomic classification.</title>
        <authorList>
            <person name="Goeker M."/>
        </authorList>
    </citation>
    <scope>NUCLEOTIDE SEQUENCE [LARGE SCALE GENOMIC DNA]</scope>
    <source>
        <strain evidence="6 7">DSM 6986</strain>
    </source>
</reference>
<evidence type="ECO:0000256" key="1">
    <source>
        <dbReference type="ARBA" id="ARBA00022692"/>
    </source>
</evidence>
<dbReference type="EMBL" id="QGGG01000004">
    <property type="protein sequence ID" value="PWJ84795.1"/>
    <property type="molecule type" value="Genomic_DNA"/>
</dbReference>
<dbReference type="Pfam" id="PF04588">
    <property type="entry name" value="HIG_1_N"/>
    <property type="match status" value="1"/>
</dbReference>
<evidence type="ECO:0000256" key="3">
    <source>
        <dbReference type="ARBA" id="ARBA00023136"/>
    </source>
</evidence>
<sequence length="65" mass="7126">MASTFNFFAIIVMACVVFVLLRGLMNMMRGGSGNRSNKLMQMRIVLQAVALVLILLALYFGGVRG</sequence>
<evidence type="ECO:0000256" key="2">
    <source>
        <dbReference type="ARBA" id="ARBA00022989"/>
    </source>
</evidence>
<dbReference type="STRING" id="1192868.GCA_000304395_02655"/>
<dbReference type="Proteomes" id="UP000245396">
    <property type="component" value="Unassembled WGS sequence"/>
</dbReference>
<evidence type="ECO:0000256" key="4">
    <source>
        <dbReference type="SAM" id="Phobius"/>
    </source>
</evidence>
<accession>A0A316C4X0</accession>
<evidence type="ECO:0000313" key="6">
    <source>
        <dbReference type="EMBL" id="PWJ84795.1"/>
    </source>
</evidence>
<evidence type="ECO:0000313" key="7">
    <source>
        <dbReference type="Proteomes" id="UP000245396"/>
    </source>
</evidence>
<feature type="transmembrane region" description="Helical" evidence="4">
    <location>
        <begin position="44"/>
        <end position="62"/>
    </location>
</feature>
<protein>
    <submittedName>
        <fullName evidence="6">Hypoxia induced protein</fullName>
    </submittedName>
</protein>
<keyword evidence="1 4" id="KW-0812">Transmembrane</keyword>